<dbReference type="PRINTS" id="PR00419">
    <property type="entry name" value="ADXRDTASE"/>
</dbReference>
<sequence>MSPTRAAPQVAIIGAGWAGLAAAVAATQAGMRVSLYEAAREPGGRARNVPVKVRSGAALAQGLSLDNGQHILIGAYRASLDLMRTVGADPSACLQRVPLDLRDAAGNGLALPDWPAALQPLAGAWAIMSARGWRWQTRWALLRALRQWQRQGFQAPSSMTVTQLCQQLPEELVQQWVDPLCVAALNTPIEQASAQVFLRVLQDSLAGAPGSADMLLPAKPLGDVLAQPAWQWLQQRGAQLVLGQRIDRLEPVAPERVGGSAAAWQLQGQCFDAVLLACPAWEAVRLLSRLAQAEGGALVGAAASQPVSVDLPQAASIEAWLSRAQQLEYEAIGTVFLQSLQPADQPPLPKAMLAVGDGPAQFVFDRQRLTGDAGVTAWVASTMAGDKAALSQAVLQQAERLQARLQAQGAGSTSAGFEHVATIVEKRATFRCIAGVQRPAMAIDAAWPTLLACGDYIDGPYPATLEAAVLSGQEAVLQLQQVFTKAAQQG</sequence>
<dbReference type="SUPFAM" id="SSF51905">
    <property type="entry name" value="FAD/NAD(P)-binding domain"/>
    <property type="match status" value="1"/>
</dbReference>
<dbReference type="InterPro" id="IPR002937">
    <property type="entry name" value="Amino_oxidase"/>
</dbReference>
<dbReference type="PANTHER" id="PTHR42923:SF47">
    <property type="entry name" value="BLR3003 PROTEIN"/>
    <property type="match status" value="1"/>
</dbReference>
<dbReference type="InterPro" id="IPR036188">
    <property type="entry name" value="FAD/NAD-bd_sf"/>
</dbReference>
<dbReference type="PANTHER" id="PTHR42923">
    <property type="entry name" value="PROTOPORPHYRINOGEN OXIDASE"/>
    <property type="match status" value="1"/>
</dbReference>
<evidence type="ECO:0000313" key="2">
    <source>
        <dbReference type="EMBL" id="THJ34868.1"/>
    </source>
</evidence>
<dbReference type="InterPro" id="IPR050464">
    <property type="entry name" value="Zeta_carotene_desat/Oxidored"/>
</dbReference>
<name>A0A4S5BXS2_9BURK</name>
<dbReference type="InterPro" id="IPR017830">
    <property type="entry name" value="SQase_HpnE"/>
</dbReference>
<dbReference type="Gene3D" id="1.10.405.10">
    <property type="entry name" value="Guanine Nucleotide Dissociation Inhibitor, domain 1"/>
    <property type="match status" value="1"/>
</dbReference>
<dbReference type="NCBIfam" id="TIGR03467">
    <property type="entry name" value="HpnE"/>
    <property type="match status" value="1"/>
</dbReference>
<dbReference type="Pfam" id="PF01593">
    <property type="entry name" value="Amino_oxidase"/>
    <property type="match status" value="1"/>
</dbReference>
<gene>
    <name evidence="2" type="ORF">E8K88_05085</name>
</gene>
<organism evidence="2 3">
    <name type="scientific">Lampropedia aestuarii</name>
    <dbReference type="NCBI Taxonomy" id="2562762"/>
    <lineage>
        <taxon>Bacteria</taxon>
        <taxon>Pseudomonadati</taxon>
        <taxon>Pseudomonadota</taxon>
        <taxon>Betaproteobacteria</taxon>
        <taxon>Burkholderiales</taxon>
        <taxon>Comamonadaceae</taxon>
        <taxon>Lampropedia</taxon>
    </lineage>
</organism>
<dbReference type="Gene3D" id="3.90.660.10">
    <property type="match status" value="1"/>
</dbReference>
<reference evidence="2 3" key="1">
    <citation type="submission" date="2019-04" db="EMBL/GenBank/DDBJ databases">
        <title>Lampropedia sp YIM MLB12 draf genome.</title>
        <authorList>
            <person name="Wang Y.-X."/>
        </authorList>
    </citation>
    <scope>NUCLEOTIDE SEQUENCE [LARGE SCALE GENOMIC DNA]</scope>
    <source>
        <strain evidence="2 3">YIM MLB12</strain>
    </source>
</reference>
<dbReference type="AlphaFoldDB" id="A0A4S5BXS2"/>
<protein>
    <submittedName>
        <fullName evidence="2">FAD-binding protein</fullName>
    </submittedName>
</protein>
<dbReference type="GO" id="GO:0016491">
    <property type="term" value="F:oxidoreductase activity"/>
    <property type="evidence" value="ECO:0007669"/>
    <property type="project" value="InterPro"/>
</dbReference>
<keyword evidence="3" id="KW-1185">Reference proteome</keyword>
<dbReference type="RefSeq" id="WP_136405581.1">
    <property type="nucleotide sequence ID" value="NZ_SSWX01000005.1"/>
</dbReference>
<dbReference type="OrthoDB" id="7849608at2"/>
<dbReference type="EMBL" id="SSWX01000005">
    <property type="protein sequence ID" value="THJ34868.1"/>
    <property type="molecule type" value="Genomic_DNA"/>
</dbReference>
<dbReference type="Proteomes" id="UP000306236">
    <property type="component" value="Unassembled WGS sequence"/>
</dbReference>
<accession>A0A4S5BXS2</accession>
<evidence type="ECO:0000313" key="3">
    <source>
        <dbReference type="Proteomes" id="UP000306236"/>
    </source>
</evidence>
<comment type="caution">
    <text evidence="2">The sequence shown here is derived from an EMBL/GenBank/DDBJ whole genome shotgun (WGS) entry which is preliminary data.</text>
</comment>
<dbReference type="Gene3D" id="3.50.50.60">
    <property type="entry name" value="FAD/NAD(P)-binding domain"/>
    <property type="match status" value="1"/>
</dbReference>
<evidence type="ECO:0000259" key="1">
    <source>
        <dbReference type="Pfam" id="PF01593"/>
    </source>
</evidence>
<proteinExistence type="predicted"/>
<feature type="domain" description="Amine oxidase" evidence="1">
    <location>
        <begin position="18"/>
        <end position="476"/>
    </location>
</feature>